<dbReference type="InterPro" id="IPR018946">
    <property type="entry name" value="PhoD-like_MPP"/>
</dbReference>
<dbReference type="Proteomes" id="UP000885830">
    <property type="component" value="Unassembled WGS sequence"/>
</dbReference>
<accession>A0A7C5M207</accession>
<dbReference type="InterPro" id="IPR038607">
    <property type="entry name" value="PhoD-like_sf"/>
</dbReference>
<evidence type="ECO:0000259" key="1">
    <source>
        <dbReference type="Pfam" id="PF09423"/>
    </source>
</evidence>
<sequence>MGIELGRIHNPTHEIISLSDYRTRHAQYKAEPQTQAMHAAHPMIAIWDDHEISNNSWRDGAQNHSQKEGPWEMRKAAAMQAYYEWMPVREPKPGRARENLFRAFDYGDLLNLCTIETRLTARVREIDYNQYADTFTDAAHIQAFTKDILGDESRELLGAAQREYVVNTLSKSKHSGQKWRLIANQVTMARVILPDIRDWVEKGYIEDIKTRFKSIEKFVALSPLGLPMNLDAWDGYPAARERLYADLSAQGVNDLLVLTGDTHVWWANRLDAKNGTKMGIELGGSSVTSPGFGTYLGAASEDFEHKVVALNDDVEYLKINTHGYIDLKLAHEGGSADFVTVSTVKEPNYTTKILKSFALQHAGNSIGFSDG</sequence>
<dbReference type="PANTHER" id="PTHR43606">
    <property type="entry name" value="PHOSPHATASE, PUTATIVE (AFU_ORTHOLOGUE AFUA_6G08710)-RELATED"/>
    <property type="match status" value="1"/>
</dbReference>
<feature type="domain" description="PhoD-like phosphatase metallophosphatase" evidence="1">
    <location>
        <begin position="6"/>
        <end position="337"/>
    </location>
</feature>
<dbReference type="CDD" id="cd07389">
    <property type="entry name" value="MPP_PhoD"/>
    <property type="match status" value="1"/>
</dbReference>
<protein>
    <recommendedName>
        <fullName evidence="1">PhoD-like phosphatase metallophosphatase domain-containing protein</fullName>
    </recommendedName>
</protein>
<dbReference type="EMBL" id="DRMJ01000048">
    <property type="protein sequence ID" value="HHL42175.1"/>
    <property type="molecule type" value="Genomic_DNA"/>
</dbReference>
<dbReference type="InterPro" id="IPR029052">
    <property type="entry name" value="Metallo-depent_PP-like"/>
</dbReference>
<organism evidence="2">
    <name type="scientific">Hellea balneolensis</name>
    <dbReference type="NCBI Taxonomy" id="287478"/>
    <lineage>
        <taxon>Bacteria</taxon>
        <taxon>Pseudomonadati</taxon>
        <taxon>Pseudomonadota</taxon>
        <taxon>Alphaproteobacteria</taxon>
        <taxon>Maricaulales</taxon>
        <taxon>Robiginitomaculaceae</taxon>
        <taxon>Hellea</taxon>
    </lineage>
</organism>
<dbReference type="InterPro" id="IPR052900">
    <property type="entry name" value="Phospholipid_Metab_Enz"/>
</dbReference>
<comment type="caution">
    <text evidence="2">The sequence shown here is derived from an EMBL/GenBank/DDBJ whole genome shotgun (WGS) entry which is preliminary data.</text>
</comment>
<reference evidence="2" key="1">
    <citation type="journal article" date="2020" name="mSystems">
        <title>Genome- and Community-Level Interaction Insights into Carbon Utilization and Element Cycling Functions of Hydrothermarchaeota in Hydrothermal Sediment.</title>
        <authorList>
            <person name="Zhou Z."/>
            <person name="Liu Y."/>
            <person name="Xu W."/>
            <person name="Pan J."/>
            <person name="Luo Z.H."/>
            <person name="Li M."/>
        </authorList>
    </citation>
    <scope>NUCLEOTIDE SEQUENCE [LARGE SCALE GENOMIC DNA]</scope>
    <source>
        <strain evidence="2">HyVt-485</strain>
    </source>
</reference>
<evidence type="ECO:0000313" key="2">
    <source>
        <dbReference type="EMBL" id="HHL42175.1"/>
    </source>
</evidence>
<dbReference type="AlphaFoldDB" id="A0A7C5M207"/>
<dbReference type="SUPFAM" id="SSF56300">
    <property type="entry name" value="Metallo-dependent phosphatases"/>
    <property type="match status" value="1"/>
</dbReference>
<dbReference type="Gene3D" id="3.60.21.70">
    <property type="entry name" value="PhoD-like phosphatase"/>
    <property type="match status" value="1"/>
</dbReference>
<name>A0A7C5M207_9PROT</name>
<dbReference type="Pfam" id="PF09423">
    <property type="entry name" value="PhoD"/>
    <property type="match status" value="1"/>
</dbReference>
<proteinExistence type="predicted"/>
<gene>
    <name evidence="2" type="ORF">ENJ42_01025</name>
</gene>
<dbReference type="PANTHER" id="PTHR43606:SF7">
    <property type="entry name" value="PHOSPHATASE, PUTATIVE (AFU_ORTHOLOGUE AFUA_6G08710)-RELATED"/>
    <property type="match status" value="1"/>
</dbReference>